<feature type="compositionally biased region" description="Low complexity" evidence="8">
    <location>
        <begin position="907"/>
        <end position="919"/>
    </location>
</feature>
<dbReference type="InterPro" id="IPR035914">
    <property type="entry name" value="Sperma_CUB_dom_sf"/>
</dbReference>
<evidence type="ECO:0000256" key="4">
    <source>
        <dbReference type="ARBA" id="ARBA00023054"/>
    </source>
</evidence>
<dbReference type="AlphaFoldDB" id="A0A8J9V4C7"/>
<comment type="similarity">
    <text evidence="2">Belongs to the CFAP157 family.</text>
</comment>
<feature type="region of interest" description="Disordered" evidence="8">
    <location>
        <begin position="1091"/>
        <end position="1129"/>
    </location>
</feature>
<feature type="compositionally biased region" description="Basic and acidic residues" evidence="8">
    <location>
        <begin position="858"/>
        <end position="874"/>
    </location>
</feature>
<feature type="region of interest" description="Disordered" evidence="8">
    <location>
        <begin position="1149"/>
        <end position="1253"/>
    </location>
</feature>
<feature type="region of interest" description="Disordered" evidence="8">
    <location>
        <begin position="1"/>
        <end position="23"/>
    </location>
</feature>
<evidence type="ECO:0000313" key="10">
    <source>
        <dbReference type="Proteomes" id="UP000838878"/>
    </source>
</evidence>
<proteinExistence type="inferred from homology"/>
<evidence type="ECO:0000256" key="5">
    <source>
        <dbReference type="ARBA" id="ARBA00023069"/>
    </source>
</evidence>
<name>A0A8J9V4C7_9NEOP</name>
<evidence type="ECO:0000256" key="6">
    <source>
        <dbReference type="ARBA" id="ARBA00023273"/>
    </source>
</evidence>
<feature type="compositionally biased region" description="Basic and acidic residues" evidence="8">
    <location>
        <begin position="567"/>
        <end position="593"/>
    </location>
</feature>
<comment type="subcellular location">
    <subcellularLocation>
        <location evidence="1">Cell projection</location>
        <location evidence="1">Cilium</location>
    </subcellularLocation>
</comment>
<evidence type="ECO:0000256" key="8">
    <source>
        <dbReference type="SAM" id="MobiDB-lite"/>
    </source>
</evidence>
<evidence type="ECO:0000256" key="3">
    <source>
        <dbReference type="ARBA" id="ARBA00014087"/>
    </source>
</evidence>
<feature type="compositionally biased region" description="Basic and acidic residues" evidence="8">
    <location>
        <begin position="1244"/>
        <end position="1253"/>
    </location>
</feature>
<evidence type="ECO:0000256" key="7">
    <source>
        <dbReference type="SAM" id="Coils"/>
    </source>
</evidence>
<dbReference type="PANTHER" id="PTHR31954:SF1">
    <property type="entry name" value="CILIA- AND FLAGELLA-ASSOCIATED PROTEIN 157"/>
    <property type="match status" value="1"/>
</dbReference>
<feature type="compositionally biased region" description="Basic and acidic residues" evidence="8">
    <location>
        <begin position="1187"/>
        <end position="1225"/>
    </location>
</feature>
<dbReference type="PANTHER" id="PTHR31954">
    <property type="entry name" value="CILIA- AND FLAGELLA-ASSOCIATED PROTEIN 157"/>
    <property type="match status" value="1"/>
</dbReference>
<feature type="compositionally biased region" description="Basic and acidic residues" evidence="8">
    <location>
        <begin position="963"/>
        <end position="983"/>
    </location>
</feature>
<dbReference type="SUPFAM" id="SSF49854">
    <property type="entry name" value="Spermadhesin, CUB domain"/>
    <property type="match status" value="1"/>
</dbReference>
<dbReference type="GO" id="GO:0008017">
    <property type="term" value="F:microtubule binding"/>
    <property type="evidence" value="ECO:0007669"/>
    <property type="project" value="TreeGrafter"/>
</dbReference>
<feature type="region of interest" description="Disordered" evidence="8">
    <location>
        <begin position="561"/>
        <end position="593"/>
    </location>
</feature>
<evidence type="ECO:0000256" key="1">
    <source>
        <dbReference type="ARBA" id="ARBA00004138"/>
    </source>
</evidence>
<keyword evidence="5" id="KW-0969">Cilium</keyword>
<reference evidence="9" key="1">
    <citation type="submission" date="2021-12" db="EMBL/GenBank/DDBJ databases">
        <authorList>
            <person name="Martin H S."/>
        </authorList>
    </citation>
    <scope>NUCLEOTIDE SEQUENCE</scope>
</reference>
<accession>A0A8J9V4C7</accession>
<feature type="coiled-coil region" evidence="7">
    <location>
        <begin position="231"/>
        <end position="328"/>
    </location>
</feature>
<dbReference type="OrthoDB" id="446173at2759"/>
<feature type="region of interest" description="Disordered" evidence="8">
    <location>
        <begin position="476"/>
        <end position="512"/>
    </location>
</feature>
<evidence type="ECO:0000256" key="2">
    <source>
        <dbReference type="ARBA" id="ARBA00010841"/>
    </source>
</evidence>
<dbReference type="EMBL" id="OV170234">
    <property type="protein sequence ID" value="CAH0719795.1"/>
    <property type="molecule type" value="Genomic_DNA"/>
</dbReference>
<keyword evidence="10" id="KW-1185">Reference proteome</keyword>
<sequence length="1253" mass="138745">MAPKKDKGKGKEEETHKGGGGTFTEVERTFLELQVAECNRKIARLRTAVDEYEQRNDELQKAYDKLDEDRADIIAYLKKTLNLKNDENNELKEKVKGLEETREIETAQFKETVTDLERNFTIMKDQLTSENKLLAGKLNTLEEFRAIRDDLMKKFDKQEQAFKDQEMKYKRIIYDAEKKFVIGKDKLKKEMEGRLLQLAQDFQDATELRIAASTHRVIRENIAINNELDSILSTQAKLADQNEKYKETERAAKVAMELAEEERDKAINKNVIQLKVIDQLTTAFQEIKKEKALFEKRNYDFEILQAKIQKLVKENENLSLQVRILEQNLHARMSDQNKARVEASKVAKECAKFKTILKEAAIAVQAALKLDNWATKDPSREIMDRQALLSQLLDIITQYHEIQRAESTDTLASLERVYEEGDLGFIPKPIQKKSATSAISVVSKVSIKDEKGVSEISLSSSSLGSIKTIPSIKLVPPSTEPPVSPKDSLPSFVTSTKSTISSEAEPEEVPEPEMNIEQQLEASKLEIQKSILKDLQYSQMVMHSHDKISSERNLGSKSVILEDVEEKPEGEHEGDEETKGEREEHEHKVVDGEKGQAVELAACECTARPWAGDSSMVVAEIGARCRCGCVLHLAPAARLLAGSARACPSRSFWLLQAEEGLSVRLRFEAVKLPCTGQALLARDGDSLGSPLLASWEGPDSSAVAEDVETTTDSGGVIEIAGGRHILVELRSGDTNERCAGGFLAHASQSEAIHNTSAAYASISSGWWRGGGGARTAAATLAAFAALAALALAAHSAHRTRAYQRAADKESLTDSDACSASLELGGATTGSRSTLLSEVVGGGVCLRRLLPGRTRHTRLRDSDRTSENVETRDEEDHTDAEADIPDNISVASAGSATSQATVTPENVSSSSAPAATGSGTITHSTLRRSHTVSNTHVPQVTSPPQPSTSEAVTAEMHTSTTSVSERDSCSEKDRDSVWEKDRCTSRASSSVSAATLTNGWYSPALSGVSSARIRDNPKHNKETCNRRLLRSDLSLTSHPEMEIDYYDYEVNNAGSVPGSYLGMDPAFLVWIPPIEEGDIIDEMDKNNIYEEVVPKDLRPDPGSNTESPEEKPSATLKRSNNRSNKSNESIKSINKVIDRSNIIHPLNFSISDLHSPKLPKRNKKKTEVSIPMKDLTLKMSPVKVHRRDNRDNREDNSSTLKRVNDTREKDDTLKRTTDFNDIKFADDSESSNDIIFADDSPDSNRYNDKYEVRA</sequence>
<feature type="compositionally biased region" description="Low complexity" evidence="8">
    <location>
        <begin position="1116"/>
        <end position="1129"/>
    </location>
</feature>
<evidence type="ECO:0000313" key="9">
    <source>
        <dbReference type="EMBL" id="CAH0719795.1"/>
    </source>
</evidence>
<organism evidence="9 10">
    <name type="scientific">Brenthis ino</name>
    <name type="common">lesser marbled fritillary</name>
    <dbReference type="NCBI Taxonomy" id="405034"/>
    <lineage>
        <taxon>Eukaryota</taxon>
        <taxon>Metazoa</taxon>
        <taxon>Ecdysozoa</taxon>
        <taxon>Arthropoda</taxon>
        <taxon>Hexapoda</taxon>
        <taxon>Insecta</taxon>
        <taxon>Pterygota</taxon>
        <taxon>Neoptera</taxon>
        <taxon>Endopterygota</taxon>
        <taxon>Lepidoptera</taxon>
        <taxon>Glossata</taxon>
        <taxon>Ditrysia</taxon>
        <taxon>Papilionoidea</taxon>
        <taxon>Nymphalidae</taxon>
        <taxon>Heliconiinae</taxon>
        <taxon>Argynnini</taxon>
        <taxon>Brenthis</taxon>
    </lineage>
</organism>
<dbReference type="GO" id="GO:0036064">
    <property type="term" value="C:ciliary basal body"/>
    <property type="evidence" value="ECO:0007669"/>
    <property type="project" value="TreeGrafter"/>
</dbReference>
<feature type="coiled-coil region" evidence="7">
    <location>
        <begin position="35"/>
        <end position="108"/>
    </location>
</feature>
<keyword evidence="6" id="KW-0966">Cell projection</keyword>
<protein>
    <recommendedName>
        <fullName evidence="3">Cilia- and flagella-associated protein 157</fullName>
    </recommendedName>
</protein>
<feature type="non-terminal residue" evidence="9">
    <location>
        <position position="1253"/>
    </location>
</feature>
<dbReference type="Proteomes" id="UP000838878">
    <property type="component" value="Chromosome 14"/>
</dbReference>
<keyword evidence="4 7" id="KW-0175">Coiled coil</keyword>
<dbReference type="InterPro" id="IPR038844">
    <property type="entry name" value="CFAP157"/>
</dbReference>
<feature type="compositionally biased region" description="Polar residues" evidence="8">
    <location>
        <begin position="888"/>
        <end position="906"/>
    </location>
</feature>
<feature type="compositionally biased region" description="Polar residues" evidence="8">
    <location>
        <begin position="491"/>
        <end position="502"/>
    </location>
</feature>
<gene>
    <name evidence="9" type="ORF">BINO364_LOCUS6096</name>
</gene>
<feature type="region of interest" description="Disordered" evidence="8">
    <location>
        <begin position="856"/>
        <end position="983"/>
    </location>
</feature>